<dbReference type="AlphaFoldDB" id="A0A5M9MB01"/>
<name>A0A5M9MB01_9EURO</name>
<dbReference type="EMBL" id="QUQM01000006">
    <property type="protein sequence ID" value="KAA8644235.1"/>
    <property type="molecule type" value="Genomic_DNA"/>
</dbReference>
<accession>A0A5M9MB01</accession>
<organism evidence="1 2">
    <name type="scientific">Aspergillus tanneri</name>
    <dbReference type="NCBI Taxonomy" id="1220188"/>
    <lineage>
        <taxon>Eukaryota</taxon>
        <taxon>Fungi</taxon>
        <taxon>Dikarya</taxon>
        <taxon>Ascomycota</taxon>
        <taxon>Pezizomycotina</taxon>
        <taxon>Eurotiomycetes</taxon>
        <taxon>Eurotiomycetidae</taxon>
        <taxon>Eurotiales</taxon>
        <taxon>Aspergillaceae</taxon>
        <taxon>Aspergillus</taxon>
        <taxon>Aspergillus subgen. Circumdati</taxon>
    </lineage>
</organism>
<comment type="caution">
    <text evidence="1">The sequence shown here is derived from an EMBL/GenBank/DDBJ whole genome shotgun (WGS) entry which is preliminary data.</text>
</comment>
<dbReference type="RefSeq" id="XP_033423596.1">
    <property type="nucleotide sequence ID" value="XM_033573044.1"/>
</dbReference>
<dbReference type="Gene3D" id="3.30.70.100">
    <property type="match status" value="1"/>
</dbReference>
<dbReference type="Proteomes" id="UP000324241">
    <property type="component" value="Unassembled WGS sequence"/>
</dbReference>
<evidence type="ECO:0000313" key="1">
    <source>
        <dbReference type="EMBL" id="KAA8644235.1"/>
    </source>
</evidence>
<dbReference type="GeneID" id="54331136"/>
<proteinExistence type="predicted"/>
<gene>
    <name evidence="1" type="ORF">ATNIH1004_008434</name>
</gene>
<protein>
    <recommendedName>
        <fullName evidence="3">ABM domain-containing protein</fullName>
    </recommendedName>
</protein>
<evidence type="ECO:0000313" key="2">
    <source>
        <dbReference type="Proteomes" id="UP000324241"/>
    </source>
</evidence>
<dbReference type="OrthoDB" id="3830579at2759"/>
<dbReference type="VEuPathDB" id="FungiDB:EYZ11_004536"/>
<reference evidence="1 2" key="1">
    <citation type="submission" date="2019-08" db="EMBL/GenBank/DDBJ databases">
        <title>The genome sequence of a newly discovered highly antifungal drug resistant Aspergillus species, Aspergillus tanneri NIH 1004.</title>
        <authorList>
            <person name="Mounaud S."/>
            <person name="Singh I."/>
            <person name="Joardar V."/>
            <person name="Pakala S."/>
            <person name="Pakala S."/>
            <person name="Venepally P."/>
            <person name="Chung J.K."/>
            <person name="Losada L."/>
            <person name="Nierman W.C."/>
        </authorList>
    </citation>
    <scope>NUCLEOTIDE SEQUENCE [LARGE SCALE GENOMIC DNA]</scope>
    <source>
        <strain evidence="1 2">NIH1004</strain>
    </source>
</reference>
<sequence>MALPVTELIYFQLKSSVKPEDPSNEEGQSLLNLFKTTKQQSGYRSSAWGRTIEDESIVVWVIKWADAHSSIQTHLLTPYVESTTQPTIIFTTLNPSISETDTLSTNPVTELCALAFPSSMTPDARKTLNADLINFRTTLTEKLPEDSRPTSWTMGCVERPGTLQHEKSPSGQAFVHLLVVGWDSVEKHMAGKTTEEFTRSIQPIREKMLAPLPGLGMKHVSFQKI</sequence>
<evidence type="ECO:0008006" key="3">
    <source>
        <dbReference type="Google" id="ProtNLM"/>
    </source>
</evidence>